<dbReference type="AlphaFoldDB" id="A0ABD4Z6P9"/>
<reference evidence="2 3" key="1">
    <citation type="submission" date="2023-05" db="EMBL/GenBank/DDBJ databases">
        <title>A new hyperthermophilic archaea 'Ignisphaera cupida' sp. nov. and description of the family 'Ignisphaeraceae' fam. nov.</title>
        <authorList>
            <person name="Podosokorskaya O.A."/>
            <person name="Elcheninov A.G."/>
            <person name="Klukina A."/>
            <person name="Merkel A.Y."/>
        </authorList>
    </citation>
    <scope>NUCLEOTIDE SEQUENCE [LARGE SCALE GENOMIC DNA]</scope>
    <source>
        <strain evidence="2 3">4213-co</strain>
    </source>
</reference>
<evidence type="ECO:0000256" key="1">
    <source>
        <dbReference type="SAM" id="Phobius"/>
    </source>
</evidence>
<organism evidence="2 3">
    <name type="scientific">Ignisphaera cupida</name>
    <dbReference type="NCBI Taxonomy" id="3050454"/>
    <lineage>
        <taxon>Archaea</taxon>
        <taxon>Thermoproteota</taxon>
        <taxon>Thermoprotei</taxon>
        <taxon>Desulfurococcales</taxon>
        <taxon>Desulfurococcaceae</taxon>
        <taxon>Ignisphaera</taxon>
    </lineage>
</organism>
<name>A0ABD4Z6P9_9CREN</name>
<feature type="transmembrane region" description="Helical" evidence="1">
    <location>
        <begin position="112"/>
        <end position="131"/>
    </location>
</feature>
<keyword evidence="1" id="KW-0472">Membrane</keyword>
<feature type="transmembrane region" description="Helical" evidence="1">
    <location>
        <begin position="51"/>
        <end position="69"/>
    </location>
</feature>
<feature type="transmembrane region" description="Helical" evidence="1">
    <location>
        <begin position="81"/>
        <end position="100"/>
    </location>
</feature>
<protein>
    <submittedName>
        <fullName evidence="2">Uncharacterized protein</fullName>
    </submittedName>
</protein>
<dbReference type="EMBL" id="JASNVW010000002">
    <property type="protein sequence ID" value="MDK6028622.1"/>
    <property type="molecule type" value="Genomic_DNA"/>
</dbReference>
<dbReference type="Proteomes" id="UP001529235">
    <property type="component" value="Unassembled WGS sequence"/>
</dbReference>
<gene>
    <name evidence="2" type="ORF">QPL79_04545</name>
</gene>
<sequence>MDVNVGIKKMVCSLVIGVFMGMLYYLVYVVIFPTLFSKILPNTEIPKLPGLYIPVFILFTALGLANSLVREHPISLPLKLLSKILGALVMLVLLNFGIIEGEIALNGVLVEYNMDISPLLYTLILFSLLIFP</sequence>
<comment type="caution">
    <text evidence="2">The sequence shown here is derived from an EMBL/GenBank/DDBJ whole genome shotgun (WGS) entry which is preliminary data.</text>
</comment>
<feature type="transmembrane region" description="Helical" evidence="1">
    <location>
        <begin position="12"/>
        <end position="31"/>
    </location>
</feature>
<proteinExistence type="predicted"/>
<dbReference type="RefSeq" id="WP_285273599.1">
    <property type="nucleotide sequence ID" value="NZ_JASNVW010000002.1"/>
</dbReference>
<evidence type="ECO:0000313" key="3">
    <source>
        <dbReference type="Proteomes" id="UP001529235"/>
    </source>
</evidence>
<evidence type="ECO:0000313" key="2">
    <source>
        <dbReference type="EMBL" id="MDK6028622.1"/>
    </source>
</evidence>
<keyword evidence="3" id="KW-1185">Reference proteome</keyword>
<keyword evidence="1" id="KW-1133">Transmembrane helix</keyword>
<keyword evidence="1" id="KW-0812">Transmembrane</keyword>
<accession>A0ABD4Z6P9</accession>